<dbReference type="InterPro" id="IPR012337">
    <property type="entry name" value="RNaseH-like_sf"/>
</dbReference>
<dbReference type="GO" id="GO:0005634">
    <property type="term" value="C:nucleus"/>
    <property type="evidence" value="ECO:0007669"/>
    <property type="project" value="TreeGrafter"/>
</dbReference>
<dbReference type="Proteomes" id="UP001174694">
    <property type="component" value="Unassembled WGS sequence"/>
</dbReference>
<dbReference type="InterPro" id="IPR036397">
    <property type="entry name" value="RNaseH_sf"/>
</dbReference>
<sequence>MDIYEQNFWGLLPTVLQAISEALFVSFDLEMTGIKWGKSAKPTSSLSVQEAYQELKKGAEGFQILQFGLTCGYYDTQKSAYVLQTFNFHLTPMFTGRDYHNKALSSILDRKVTLSYKSLTFLHSHGIRLEETFWQGVPYLSRQERLEAEREFLVQNQADSPPSVVNVAQLSPEARQFYETVRERIATWVKDLKTGRDFINITNPHGGRVNHYQRRLVDKIVSIECPGYRTHFRHDGHFVQVLKQDVQHEQHYQRKRLEERKAAVGKQTGFRFVIEAITGGRFAADIDPRLLLSDPASKARIGAVADMRKMLEKHEQKLVQHRPILVGHNQMADLCFLYRTFIGHLPDRLEEFQDTIHAIFPRIIDTKYMTSRGGHDMLPDISLKESYDSFKGQKMPAIEYHGLFSHTGEQIHTAGYDSMMTAVVLLKLSHNLARDKAHLRPAQPEDENPATSSEGYLTADNKTTTAPPPPPTVSRFATKNPFSILSPDKLRPTSRLASSRSTGSLLDDEDEHQRSPQQVMPLNPTRTPEGTDFGSAQVTRQHQGWTPIRDKRRVSKEVKVATAQQKGSAVEDDIRIPDWNTDFWKKFGNKVRVGDAGIAVFGRSPPTGP</sequence>
<dbReference type="Pfam" id="PF04857">
    <property type="entry name" value="CAF1"/>
    <property type="match status" value="1"/>
</dbReference>
<comment type="caution">
    <text evidence="3">The sequence shown here is derived from an EMBL/GenBank/DDBJ whole genome shotgun (WGS) entry which is preliminary data.</text>
</comment>
<keyword evidence="4" id="KW-1185">Reference proteome</keyword>
<evidence type="ECO:0000313" key="3">
    <source>
        <dbReference type="EMBL" id="KAJ9131161.1"/>
    </source>
</evidence>
<dbReference type="InterPro" id="IPR006941">
    <property type="entry name" value="RNase_CAF1"/>
</dbReference>
<reference evidence="3" key="1">
    <citation type="submission" date="2022-07" db="EMBL/GenBank/DDBJ databases">
        <title>Fungi with potential for degradation of polypropylene.</title>
        <authorList>
            <person name="Gostincar C."/>
        </authorList>
    </citation>
    <scope>NUCLEOTIDE SEQUENCE</scope>
    <source>
        <strain evidence="3">EXF-13308</strain>
    </source>
</reference>
<comment type="similarity">
    <text evidence="1">Belongs to the CAF1 family.</text>
</comment>
<dbReference type="GO" id="GO:0003723">
    <property type="term" value="F:RNA binding"/>
    <property type="evidence" value="ECO:0007669"/>
    <property type="project" value="TreeGrafter"/>
</dbReference>
<dbReference type="GO" id="GO:1990431">
    <property type="term" value="P:priRNA 3'-end processing"/>
    <property type="evidence" value="ECO:0007669"/>
    <property type="project" value="TreeGrafter"/>
</dbReference>
<feature type="compositionally biased region" description="Polar residues" evidence="2">
    <location>
        <begin position="515"/>
        <end position="544"/>
    </location>
</feature>
<dbReference type="PANTHER" id="PTHR15092:SF22">
    <property type="entry name" value="POLY(A)-SPECIFIC RIBONUCLEASE PNLDC1"/>
    <property type="match status" value="1"/>
</dbReference>
<dbReference type="SUPFAM" id="SSF53098">
    <property type="entry name" value="Ribonuclease H-like"/>
    <property type="match status" value="1"/>
</dbReference>
<dbReference type="Gene3D" id="3.30.420.10">
    <property type="entry name" value="Ribonuclease H-like superfamily/Ribonuclease H"/>
    <property type="match status" value="2"/>
</dbReference>
<dbReference type="EMBL" id="JANBVO010000071">
    <property type="protein sequence ID" value="KAJ9131161.1"/>
    <property type="molecule type" value="Genomic_DNA"/>
</dbReference>
<dbReference type="GO" id="GO:0000175">
    <property type="term" value="F:3'-5'-RNA exonuclease activity"/>
    <property type="evidence" value="ECO:0007669"/>
    <property type="project" value="TreeGrafter"/>
</dbReference>
<evidence type="ECO:0000313" key="4">
    <source>
        <dbReference type="Proteomes" id="UP001174694"/>
    </source>
</evidence>
<gene>
    <name evidence="3" type="ORF">NKR23_g11828</name>
</gene>
<organism evidence="3 4">
    <name type="scientific">Pleurostoma richardsiae</name>
    <dbReference type="NCBI Taxonomy" id="41990"/>
    <lineage>
        <taxon>Eukaryota</taxon>
        <taxon>Fungi</taxon>
        <taxon>Dikarya</taxon>
        <taxon>Ascomycota</taxon>
        <taxon>Pezizomycotina</taxon>
        <taxon>Sordariomycetes</taxon>
        <taxon>Sordariomycetidae</taxon>
        <taxon>Calosphaeriales</taxon>
        <taxon>Pleurostomataceae</taxon>
        <taxon>Pleurostoma</taxon>
    </lineage>
</organism>
<accession>A0AA38R356</accession>
<dbReference type="GO" id="GO:0000289">
    <property type="term" value="P:nuclear-transcribed mRNA poly(A) tail shortening"/>
    <property type="evidence" value="ECO:0007669"/>
    <property type="project" value="TreeGrafter"/>
</dbReference>
<dbReference type="InterPro" id="IPR051181">
    <property type="entry name" value="CAF1_poly(A)_ribonucleases"/>
</dbReference>
<feature type="region of interest" description="Disordered" evidence="2">
    <location>
        <begin position="438"/>
        <end position="544"/>
    </location>
</feature>
<evidence type="ECO:0000256" key="1">
    <source>
        <dbReference type="ARBA" id="ARBA00008372"/>
    </source>
</evidence>
<feature type="compositionally biased region" description="Polar residues" evidence="2">
    <location>
        <begin position="495"/>
        <end position="504"/>
    </location>
</feature>
<name>A0AA38R356_9PEZI</name>
<proteinExistence type="inferred from homology"/>
<dbReference type="PANTHER" id="PTHR15092">
    <property type="entry name" value="POLY A -SPECIFIC RIBONUCLEASE/TARGET OF EGR1, MEMBER 1"/>
    <property type="match status" value="1"/>
</dbReference>
<dbReference type="GO" id="GO:1990432">
    <property type="term" value="P:siRNA 3'-end processing"/>
    <property type="evidence" value="ECO:0007669"/>
    <property type="project" value="TreeGrafter"/>
</dbReference>
<protein>
    <submittedName>
        <fullName evidence="3">Poly(A)-specific ribonuclease PARN</fullName>
    </submittedName>
</protein>
<dbReference type="AlphaFoldDB" id="A0AA38R356"/>
<evidence type="ECO:0000256" key="2">
    <source>
        <dbReference type="SAM" id="MobiDB-lite"/>
    </source>
</evidence>